<dbReference type="Gene3D" id="3.40.50.720">
    <property type="entry name" value="NAD(P)-binding Rossmann-like Domain"/>
    <property type="match status" value="1"/>
</dbReference>
<evidence type="ECO:0000313" key="2">
    <source>
        <dbReference type="Proteomes" id="UP000537188"/>
    </source>
</evidence>
<dbReference type="InterPro" id="IPR036291">
    <property type="entry name" value="NAD(P)-bd_dom_sf"/>
</dbReference>
<gene>
    <name evidence="1" type="ORF">HX828_19570</name>
</gene>
<comment type="caution">
    <text evidence="1">The sequence shown here is derived from an EMBL/GenBank/DDBJ whole genome shotgun (WGS) entry which is preliminary data.</text>
</comment>
<name>A0A7Y8K6D4_9PSED</name>
<evidence type="ECO:0000313" key="1">
    <source>
        <dbReference type="EMBL" id="NWE77772.1"/>
    </source>
</evidence>
<protein>
    <submittedName>
        <fullName evidence="1">Uncharacterized protein</fullName>
    </submittedName>
</protein>
<dbReference type="Proteomes" id="UP000537188">
    <property type="component" value="Unassembled WGS sequence"/>
</dbReference>
<organism evidence="1 2">
    <name type="scientific">Pseudomonas yamanorum</name>
    <dbReference type="NCBI Taxonomy" id="515393"/>
    <lineage>
        <taxon>Bacteria</taxon>
        <taxon>Pseudomonadati</taxon>
        <taxon>Pseudomonadota</taxon>
        <taxon>Gammaproteobacteria</taxon>
        <taxon>Pseudomonadales</taxon>
        <taxon>Pseudomonadaceae</taxon>
        <taxon>Pseudomonas</taxon>
    </lineage>
</organism>
<dbReference type="AlphaFoldDB" id="A0A7Y8K6D4"/>
<dbReference type="SUPFAM" id="SSF51735">
    <property type="entry name" value="NAD(P)-binding Rossmann-fold domains"/>
    <property type="match status" value="1"/>
</dbReference>
<dbReference type="EMBL" id="JACARF010000023">
    <property type="protein sequence ID" value="NWE77772.1"/>
    <property type="molecule type" value="Genomic_DNA"/>
</dbReference>
<proteinExistence type="predicted"/>
<sequence length="80" mass="8509">MTLNSVCTGIVITPLHGQIVAEMEDVEMVSFDQHSFLSNVPQSRTRTPADVARDVAFLAAKEAGSMSVGAYHLDGGMVIS</sequence>
<accession>A0A7Y8K6D4</accession>
<reference evidence="1 2" key="1">
    <citation type="submission" date="2020-04" db="EMBL/GenBank/DDBJ databases">
        <title>Molecular characterization of pseudomonads from Agaricus bisporus reveal novel blotch 2 pathogens in Western Europe.</title>
        <authorList>
            <person name="Taparia T."/>
            <person name="Krijger M."/>
            <person name="Haynes E."/>
            <person name="Elpinstone J.G."/>
            <person name="Noble R."/>
            <person name="Van Der Wolf J."/>
        </authorList>
    </citation>
    <scope>NUCLEOTIDE SEQUENCE [LARGE SCALE GENOMIC DNA]</scope>
    <source>
        <strain evidence="1 2">IPO3781</strain>
    </source>
</reference>